<evidence type="ECO:0000256" key="2">
    <source>
        <dbReference type="ARBA" id="ARBA00022679"/>
    </source>
</evidence>
<dbReference type="PATRIC" id="fig|1227454.3.peg.384"/>
<reference evidence="5 6" key="1">
    <citation type="journal article" date="2014" name="PLoS Genet.">
        <title>Phylogenetically driven sequencing of extremely halophilic archaea reveals strategies for static and dynamic osmo-response.</title>
        <authorList>
            <person name="Becker E.A."/>
            <person name="Seitzer P.M."/>
            <person name="Tritt A."/>
            <person name="Larsen D."/>
            <person name="Krusor M."/>
            <person name="Yao A.I."/>
            <person name="Wu D."/>
            <person name="Madern D."/>
            <person name="Eisen J.A."/>
            <person name="Darling A.E."/>
            <person name="Facciotti M.T."/>
        </authorList>
    </citation>
    <scope>NUCLEOTIDE SEQUENCE [LARGE SCALE GENOMIC DNA]</scope>
    <source>
        <strain evidence="5 6">JCM 10879</strain>
    </source>
</reference>
<dbReference type="PANTHER" id="PTHR12526:SF510">
    <property type="entry name" value="D-INOSITOL 3-PHOSPHATE GLYCOSYLTRANSFERASE"/>
    <property type="match status" value="1"/>
</dbReference>
<accession>M0MJ77</accession>
<keyword evidence="2 5" id="KW-0808">Transferase</keyword>
<dbReference type="EMBL" id="AOMA01000014">
    <property type="protein sequence ID" value="EMA45726.1"/>
    <property type="molecule type" value="Genomic_DNA"/>
</dbReference>
<keyword evidence="6" id="KW-1185">Reference proteome</keyword>
<dbReference type="SUPFAM" id="SSF53335">
    <property type="entry name" value="S-adenosyl-L-methionine-dependent methyltransferases"/>
    <property type="match status" value="1"/>
</dbReference>
<dbReference type="CDD" id="cd03801">
    <property type="entry name" value="GT4_PimA-like"/>
    <property type="match status" value="1"/>
</dbReference>
<dbReference type="AlphaFoldDB" id="M0MJ77"/>
<feature type="region of interest" description="Disordered" evidence="3">
    <location>
        <begin position="376"/>
        <end position="403"/>
    </location>
</feature>
<dbReference type="Gene3D" id="3.40.50.2000">
    <property type="entry name" value="Glycogen Phosphorylase B"/>
    <property type="match status" value="2"/>
</dbReference>
<dbReference type="eggNOG" id="arCOG04526">
    <property type="taxonomic scope" value="Archaea"/>
</dbReference>
<dbReference type="eggNOG" id="arCOG01403">
    <property type="taxonomic scope" value="Archaea"/>
</dbReference>
<dbReference type="SUPFAM" id="SSF53756">
    <property type="entry name" value="UDP-Glycosyltransferase/glycogen phosphorylase"/>
    <property type="match status" value="1"/>
</dbReference>
<dbReference type="STRING" id="1227454.C446_01930"/>
<sequence>MHVGLVVYGGLDRTSGGYRYDRKLRRVLERRGAEVEVIALSEPDSEPETETETGVEPEPVRERLDRPFDVLFQDELCYPSLVDCNPALEAPSTIVALVHLLESAAPDADPGGETAALERRYLESVDAAVCTSAYTRDRTVDLVTTDLPTAVAPPAGRHEGAAVSAETVRDRSTAPTLRIAFVGNLVPRKNLETLLTALELADDGDDGDGRPSKPPLGEPDWELTVVGDPDAEPGYARAIRERVRSSGLEDRVSFCGRVEDETLETVLERSHVLAVPSRYEGFGMVYLEAMEHGVVPIASAVGGASEFVADGQNGFLVDPDDAERIATIIERLTADRKRLATLGCAALETAAAHPTWDETIGTVGSFLARCVDDASPSPVGSAEMSRESRSNRRSTVTGDTPSMADYLEAKRSVDDRALNRRVLERFSAELADREEPVRLLEIGAGVGTMIGRLAERDLLPDRVSYRAVDRNGDGIARARDRVPAWLEAAGYDVEVRESGESECYAGTADTASTATTIVAQPSDGRTDGRLEIDLEIADAFDIDEAADAVIASAVLDLFDPEDALPAIDELLADGGLLYAPITFDGATGFEPRDSRDERVEQLYHQHMDEIRDGGTSRAGRALLGQLPERGWTVLESGGSDWIVRPNAAGENEGKNDGHAAYPGMEAIVVSHVLETMADALAAFPDALEPDERRAWIERRRRELADGELVFVAHNLDVLARAPGD</sequence>
<organism evidence="5 6">
    <name type="scientific">Halobiforma nitratireducens JCM 10879</name>
    <dbReference type="NCBI Taxonomy" id="1227454"/>
    <lineage>
        <taxon>Archaea</taxon>
        <taxon>Methanobacteriati</taxon>
        <taxon>Methanobacteriota</taxon>
        <taxon>Stenosarchaea group</taxon>
        <taxon>Halobacteria</taxon>
        <taxon>Halobacteriales</taxon>
        <taxon>Natrialbaceae</taxon>
        <taxon>Halobiforma</taxon>
    </lineage>
</organism>
<evidence type="ECO:0000313" key="6">
    <source>
        <dbReference type="Proteomes" id="UP000011607"/>
    </source>
</evidence>
<dbReference type="PANTHER" id="PTHR12526">
    <property type="entry name" value="GLYCOSYLTRANSFERASE"/>
    <property type="match status" value="1"/>
</dbReference>
<evidence type="ECO:0000259" key="4">
    <source>
        <dbReference type="Pfam" id="PF00534"/>
    </source>
</evidence>
<keyword evidence="1" id="KW-0328">Glycosyltransferase</keyword>
<feature type="region of interest" description="Disordered" evidence="3">
    <location>
        <begin position="201"/>
        <end position="222"/>
    </location>
</feature>
<evidence type="ECO:0000313" key="5">
    <source>
        <dbReference type="EMBL" id="EMA45726.1"/>
    </source>
</evidence>
<name>M0MJ77_9EURY</name>
<protein>
    <submittedName>
        <fullName evidence="5">Group 1 glycosyl transferase</fullName>
    </submittedName>
</protein>
<dbReference type="RefSeq" id="WP_006671358.1">
    <property type="nucleotide sequence ID" value="NZ_AOMA01000014.1"/>
</dbReference>
<dbReference type="InterPro" id="IPR029063">
    <property type="entry name" value="SAM-dependent_MTases_sf"/>
</dbReference>
<feature type="domain" description="Glycosyl transferase family 1" evidence="4">
    <location>
        <begin position="178"/>
        <end position="343"/>
    </location>
</feature>
<evidence type="ECO:0000256" key="1">
    <source>
        <dbReference type="ARBA" id="ARBA00022676"/>
    </source>
</evidence>
<dbReference type="InterPro" id="IPR001296">
    <property type="entry name" value="Glyco_trans_1"/>
</dbReference>
<dbReference type="GO" id="GO:0016757">
    <property type="term" value="F:glycosyltransferase activity"/>
    <property type="evidence" value="ECO:0007669"/>
    <property type="project" value="UniProtKB-KW"/>
</dbReference>
<gene>
    <name evidence="5" type="ORF">C446_01930</name>
</gene>
<dbReference type="Proteomes" id="UP000011607">
    <property type="component" value="Unassembled WGS sequence"/>
</dbReference>
<dbReference type="Gene3D" id="3.40.50.150">
    <property type="entry name" value="Vaccinia Virus protein VP39"/>
    <property type="match status" value="1"/>
</dbReference>
<evidence type="ECO:0000256" key="3">
    <source>
        <dbReference type="SAM" id="MobiDB-lite"/>
    </source>
</evidence>
<comment type="caution">
    <text evidence="5">The sequence shown here is derived from an EMBL/GenBank/DDBJ whole genome shotgun (WGS) entry which is preliminary data.</text>
</comment>
<dbReference type="Pfam" id="PF00534">
    <property type="entry name" value="Glycos_transf_1"/>
    <property type="match status" value="1"/>
</dbReference>
<proteinExistence type="predicted"/>